<dbReference type="OrthoDB" id="9813719at2"/>
<organism evidence="1 2">
    <name type="scientific">Butyrivibrio fibrisolvens DSM 3071</name>
    <dbReference type="NCBI Taxonomy" id="1121131"/>
    <lineage>
        <taxon>Bacteria</taxon>
        <taxon>Bacillati</taxon>
        <taxon>Bacillota</taxon>
        <taxon>Clostridia</taxon>
        <taxon>Lachnospirales</taxon>
        <taxon>Lachnospiraceae</taxon>
        <taxon>Butyrivibrio</taxon>
    </lineage>
</organism>
<dbReference type="SUPFAM" id="SSF140931">
    <property type="entry name" value="Fic-like"/>
    <property type="match status" value="1"/>
</dbReference>
<dbReference type="Gene3D" id="1.10.3290.10">
    <property type="entry name" value="Fido-like domain"/>
    <property type="match status" value="1"/>
</dbReference>
<evidence type="ECO:0000313" key="1">
    <source>
        <dbReference type="EMBL" id="SHI20220.1"/>
    </source>
</evidence>
<dbReference type="AlphaFoldDB" id="A0A1M5Z7K8"/>
<dbReference type="RefSeq" id="WP_073387453.1">
    <property type="nucleotide sequence ID" value="NZ_FQXK01000016.1"/>
</dbReference>
<reference evidence="2" key="1">
    <citation type="submission" date="2016-11" db="EMBL/GenBank/DDBJ databases">
        <authorList>
            <person name="Varghese N."/>
            <person name="Submissions S."/>
        </authorList>
    </citation>
    <scope>NUCLEOTIDE SEQUENCE [LARGE SCALE GENOMIC DNA]</scope>
    <source>
        <strain evidence="2">DSM 3071</strain>
    </source>
</reference>
<dbReference type="STRING" id="1121131.SAMN02745229_02022"/>
<dbReference type="PANTHER" id="PTHR13504">
    <property type="entry name" value="FIDO DOMAIN-CONTAINING PROTEIN DDB_G0283145"/>
    <property type="match status" value="1"/>
</dbReference>
<gene>
    <name evidence="1" type="ORF">SAMN02745229_02022</name>
</gene>
<dbReference type="InterPro" id="IPR040198">
    <property type="entry name" value="Fido_containing"/>
</dbReference>
<evidence type="ECO:0008006" key="3">
    <source>
        <dbReference type="Google" id="ProtNLM"/>
    </source>
</evidence>
<dbReference type="InterPro" id="IPR036597">
    <property type="entry name" value="Fido-like_dom_sf"/>
</dbReference>
<sequence length="179" mass="20409">MSDNITFTDAVILWRDKKICSITNLESVLSDFKIIFAYNSNKIEAAGVSISHTREIFETGKVTEYTGDLKPLLETYNQKVCYDFLKEKVINKEPLTGELICQIHEKLTHGCYDEVRISKGERPGEYKKNYYRVGLSVGVPPEDVEEEIDFICKELSEAKIESVDVGSTLMNSLLYFSSR</sequence>
<dbReference type="Proteomes" id="UP000184278">
    <property type="component" value="Unassembled WGS sequence"/>
</dbReference>
<evidence type="ECO:0000313" key="2">
    <source>
        <dbReference type="Proteomes" id="UP000184278"/>
    </source>
</evidence>
<keyword evidence="2" id="KW-1185">Reference proteome</keyword>
<dbReference type="PANTHER" id="PTHR13504:SF38">
    <property type="entry name" value="FIDO DOMAIN-CONTAINING PROTEIN"/>
    <property type="match status" value="1"/>
</dbReference>
<proteinExistence type="predicted"/>
<protein>
    <recommendedName>
        <fullName evidence="3">Fic/DOC family protein</fullName>
    </recommendedName>
</protein>
<accession>A0A1M5Z7K8</accession>
<dbReference type="EMBL" id="FQXK01000016">
    <property type="protein sequence ID" value="SHI20220.1"/>
    <property type="molecule type" value="Genomic_DNA"/>
</dbReference>
<dbReference type="GeneID" id="89508192"/>
<name>A0A1M5Z7K8_BUTFI</name>